<proteinExistence type="predicted"/>
<accession>A0A0E9PHG2</accession>
<evidence type="ECO:0000313" key="1">
    <source>
        <dbReference type="EMBL" id="JAH03515.1"/>
    </source>
</evidence>
<protein>
    <submittedName>
        <fullName evidence="1">Uncharacterized protein</fullName>
    </submittedName>
</protein>
<organism evidence="1">
    <name type="scientific">Anguilla anguilla</name>
    <name type="common">European freshwater eel</name>
    <name type="synonym">Muraena anguilla</name>
    <dbReference type="NCBI Taxonomy" id="7936"/>
    <lineage>
        <taxon>Eukaryota</taxon>
        <taxon>Metazoa</taxon>
        <taxon>Chordata</taxon>
        <taxon>Craniata</taxon>
        <taxon>Vertebrata</taxon>
        <taxon>Euteleostomi</taxon>
        <taxon>Actinopterygii</taxon>
        <taxon>Neopterygii</taxon>
        <taxon>Teleostei</taxon>
        <taxon>Anguilliformes</taxon>
        <taxon>Anguillidae</taxon>
        <taxon>Anguilla</taxon>
    </lineage>
</organism>
<reference evidence="1" key="2">
    <citation type="journal article" date="2015" name="Fish Shellfish Immunol.">
        <title>Early steps in the European eel (Anguilla anguilla)-Vibrio vulnificus interaction in the gills: Role of the RtxA13 toxin.</title>
        <authorList>
            <person name="Callol A."/>
            <person name="Pajuelo D."/>
            <person name="Ebbesson L."/>
            <person name="Teles M."/>
            <person name="MacKenzie S."/>
            <person name="Amaro C."/>
        </authorList>
    </citation>
    <scope>NUCLEOTIDE SEQUENCE</scope>
</reference>
<dbReference type="EMBL" id="GBXM01105062">
    <property type="protein sequence ID" value="JAH03515.1"/>
    <property type="molecule type" value="Transcribed_RNA"/>
</dbReference>
<sequence length="21" mass="2327">MTEKQNLANTKCRSGVLFSQA</sequence>
<dbReference type="AlphaFoldDB" id="A0A0E9PHG2"/>
<name>A0A0E9PHG2_ANGAN</name>
<reference evidence="1" key="1">
    <citation type="submission" date="2014-11" db="EMBL/GenBank/DDBJ databases">
        <authorList>
            <person name="Amaro Gonzalez C."/>
        </authorList>
    </citation>
    <scope>NUCLEOTIDE SEQUENCE</scope>
</reference>